<protein>
    <submittedName>
        <fullName evidence="3">Hypp6092 protein</fullName>
    </submittedName>
</protein>
<dbReference type="SUPFAM" id="SSF47473">
    <property type="entry name" value="EF-hand"/>
    <property type="match status" value="1"/>
</dbReference>
<feature type="domain" description="EF-hand" evidence="2">
    <location>
        <begin position="127"/>
        <end position="162"/>
    </location>
</feature>
<dbReference type="PROSITE" id="PS50222">
    <property type="entry name" value="EF_HAND_2"/>
    <property type="match status" value="1"/>
</dbReference>
<dbReference type="CDD" id="cd00051">
    <property type="entry name" value="EFh"/>
    <property type="match status" value="1"/>
</dbReference>
<dbReference type="InterPro" id="IPR002048">
    <property type="entry name" value="EF_hand_dom"/>
</dbReference>
<accession>A0A8J9W5T3</accession>
<organism evidence="3 4">
    <name type="scientific">Branchiostoma lanceolatum</name>
    <name type="common">Common lancelet</name>
    <name type="synonym">Amphioxus lanceolatum</name>
    <dbReference type="NCBI Taxonomy" id="7740"/>
    <lineage>
        <taxon>Eukaryota</taxon>
        <taxon>Metazoa</taxon>
        <taxon>Chordata</taxon>
        <taxon>Cephalochordata</taxon>
        <taxon>Leptocardii</taxon>
        <taxon>Amphioxiformes</taxon>
        <taxon>Branchiostomatidae</taxon>
        <taxon>Branchiostoma</taxon>
    </lineage>
</organism>
<evidence type="ECO:0000256" key="1">
    <source>
        <dbReference type="ARBA" id="ARBA00022837"/>
    </source>
</evidence>
<dbReference type="EMBL" id="OV696696">
    <property type="protein sequence ID" value="CAH1240761.1"/>
    <property type="molecule type" value="Genomic_DNA"/>
</dbReference>
<evidence type="ECO:0000313" key="3">
    <source>
        <dbReference type="EMBL" id="CAH1240761.1"/>
    </source>
</evidence>
<dbReference type="InterPro" id="IPR011992">
    <property type="entry name" value="EF-hand-dom_pair"/>
</dbReference>
<keyword evidence="1" id="KW-0106">Calcium</keyword>
<name>A0A8J9W5T3_BRALA</name>
<keyword evidence="4" id="KW-1185">Reference proteome</keyword>
<proteinExistence type="predicted"/>
<evidence type="ECO:0000313" key="4">
    <source>
        <dbReference type="Proteomes" id="UP000838412"/>
    </source>
</evidence>
<dbReference type="Gene3D" id="1.10.238.10">
    <property type="entry name" value="EF-hand"/>
    <property type="match status" value="1"/>
</dbReference>
<gene>
    <name evidence="3" type="primary">Hypp6092</name>
    <name evidence="3" type="ORF">BLAG_LOCUS4598</name>
</gene>
<dbReference type="InterPro" id="IPR018247">
    <property type="entry name" value="EF_Hand_1_Ca_BS"/>
</dbReference>
<reference evidence="3" key="1">
    <citation type="submission" date="2022-01" db="EMBL/GenBank/DDBJ databases">
        <authorList>
            <person name="Braso-Vives M."/>
        </authorList>
    </citation>
    <scope>NUCLEOTIDE SEQUENCE</scope>
</reference>
<dbReference type="PROSITE" id="PS00018">
    <property type="entry name" value="EF_HAND_1"/>
    <property type="match status" value="1"/>
</dbReference>
<dbReference type="GO" id="GO:0005509">
    <property type="term" value="F:calcium ion binding"/>
    <property type="evidence" value="ECO:0007669"/>
    <property type="project" value="InterPro"/>
</dbReference>
<sequence length="163" mass="18411">MIFWGRPGPGAEPSWTWGRTVLDLGPNRPGPGAEPSWTWGRTVLDLGPNRPGPGAEPSWTWGRTALDLPKLRKRREYEVVPWKSGPNADSSSREAGNVDSIISPSPYSLWIILFCSQEYLVSCDEPLTEQEMQELMEDGDVNRDGRLDFDEFKDILMAFNISW</sequence>
<dbReference type="AlphaFoldDB" id="A0A8J9W5T3"/>
<dbReference type="SMART" id="SM00054">
    <property type="entry name" value="EFh"/>
    <property type="match status" value="1"/>
</dbReference>
<dbReference type="Proteomes" id="UP000838412">
    <property type="component" value="Chromosome 11"/>
</dbReference>
<evidence type="ECO:0000259" key="2">
    <source>
        <dbReference type="PROSITE" id="PS50222"/>
    </source>
</evidence>